<evidence type="ECO:0000313" key="3">
    <source>
        <dbReference type="Proteomes" id="UP001183643"/>
    </source>
</evidence>
<gene>
    <name evidence="2" type="ORF">J2S41_004283</name>
</gene>
<comment type="caution">
    <text evidence="2">The sequence shown here is derived from an EMBL/GenBank/DDBJ whole genome shotgun (WGS) entry which is preliminary data.</text>
</comment>
<feature type="transmembrane region" description="Helical" evidence="1">
    <location>
        <begin position="74"/>
        <end position="94"/>
    </location>
</feature>
<evidence type="ECO:0000313" key="2">
    <source>
        <dbReference type="EMBL" id="MDR7277505.1"/>
    </source>
</evidence>
<keyword evidence="3" id="KW-1185">Reference proteome</keyword>
<dbReference type="AlphaFoldDB" id="A0AAE3YPW9"/>
<protein>
    <submittedName>
        <fullName evidence="2">Uncharacterized protein</fullName>
    </submittedName>
</protein>
<accession>A0AAE3YPW9</accession>
<proteinExistence type="predicted"/>
<evidence type="ECO:0000256" key="1">
    <source>
        <dbReference type="SAM" id="Phobius"/>
    </source>
</evidence>
<dbReference type="RefSeq" id="WP_310369855.1">
    <property type="nucleotide sequence ID" value="NZ_JAVDYB010000001.1"/>
</dbReference>
<sequence>MTKSARTNDQSAQGNLEATTDISVRDLLAVKVSVTGTGHHAMRPIGRFITMLTALLPTTMFLLVCTVAGVDGTITLLCCAGSGTATAAAGWLISRRAHRDRPRRARPRSGS</sequence>
<dbReference type="EMBL" id="JAVDYB010000001">
    <property type="protein sequence ID" value="MDR7277505.1"/>
    <property type="molecule type" value="Genomic_DNA"/>
</dbReference>
<feature type="transmembrane region" description="Helical" evidence="1">
    <location>
        <begin position="48"/>
        <end position="68"/>
    </location>
</feature>
<organism evidence="2 3">
    <name type="scientific">Catenuloplanes atrovinosus</name>
    <dbReference type="NCBI Taxonomy" id="137266"/>
    <lineage>
        <taxon>Bacteria</taxon>
        <taxon>Bacillati</taxon>
        <taxon>Actinomycetota</taxon>
        <taxon>Actinomycetes</taxon>
        <taxon>Micromonosporales</taxon>
        <taxon>Micromonosporaceae</taxon>
        <taxon>Catenuloplanes</taxon>
    </lineage>
</organism>
<keyword evidence="1" id="KW-0812">Transmembrane</keyword>
<keyword evidence="1" id="KW-0472">Membrane</keyword>
<reference evidence="2" key="1">
    <citation type="submission" date="2023-07" db="EMBL/GenBank/DDBJ databases">
        <title>Sequencing the genomes of 1000 actinobacteria strains.</title>
        <authorList>
            <person name="Klenk H.-P."/>
        </authorList>
    </citation>
    <scope>NUCLEOTIDE SEQUENCE</scope>
    <source>
        <strain evidence="2">DSM 44707</strain>
    </source>
</reference>
<keyword evidence="1" id="KW-1133">Transmembrane helix</keyword>
<dbReference type="Proteomes" id="UP001183643">
    <property type="component" value="Unassembled WGS sequence"/>
</dbReference>
<name>A0AAE3YPW9_9ACTN</name>